<keyword evidence="1" id="KW-0472">Membrane</keyword>
<reference evidence="2 3" key="1">
    <citation type="submission" date="2018-06" db="EMBL/GenBank/DDBJ databases">
        <authorList>
            <consortium name="Pathogen Informatics"/>
            <person name="Doyle S."/>
        </authorList>
    </citation>
    <scope>NUCLEOTIDE SEQUENCE [LARGE SCALE GENOMIC DNA]</scope>
    <source>
        <strain evidence="2 3">NCTC11157</strain>
    </source>
</reference>
<feature type="transmembrane region" description="Helical" evidence="1">
    <location>
        <begin position="38"/>
        <end position="58"/>
    </location>
</feature>
<dbReference type="RefSeq" id="WP_025064918.1">
    <property type="nucleotide sequence ID" value="NZ_JBETXF010000002.1"/>
</dbReference>
<dbReference type="Proteomes" id="UP000254072">
    <property type="component" value="Unassembled WGS sequence"/>
</dbReference>
<sequence>MWKKIEYNLNILHYVIYLFCVKYERLLPAYSPSLNSGIIMMWLSPILVMQLLIIHNLIYKIFHISYSSDYDFYSTIFFELLVWFSVIHKEKYRLYFKEFKQLPPEIIKKWQKNTRLMLLAAFLLLVVSVLLLNAL</sequence>
<dbReference type="AlphaFoldDB" id="A0A379DY53"/>
<dbReference type="GeneID" id="91081945"/>
<feature type="transmembrane region" description="Helical" evidence="1">
    <location>
        <begin position="116"/>
        <end position="134"/>
    </location>
</feature>
<protein>
    <submittedName>
        <fullName evidence="2">Uncharacterized protein</fullName>
    </submittedName>
</protein>
<evidence type="ECO:0000256" key="1">
    <source>
        <dbReference type="SAM" id="Phobius"/>
    </source>
</evidence>
<keyword evidence="1" id="KW-0812">Transmembrane</keyword>
<feature type="transmembrane region" description="Helical" evidence="1">
    <location>
        <begin position="70"/>
        <end position="87"/>
    </location>
</feature>
<dbReference type="EMBL" id="UGTL01000001">
    <property type="protein sequence ID" value="SUB84991.1"/>
    <property type="molecule type" value="Genomic_DNA"/>
</dbReference>
<organism evidence="2 3">
    <name type="scientific">Prevotella disiens</name>
    <dbReference type="NCBI Taxonomy" id="28130"/>
    <lineage>
        <taxon>Bacteria</taxon>
        <taxon>Pseudomonadati</taxon>
        <taxon>Bacteroidota</taxon>
        <taxon>Bacteroidia</taxon>
        <taxon>Bacteroidales</taxon>
        <taxon>Prevotellaceae</taxon>
        <taxon>Prevotella</taxon>
    </lineage>
</organism>
<name>A0A379DY53_9BACT</name>
<gene>
    <name evidence="2" type="ORF">NCTC11157_00710</name>
</gene>
<evidence type="ECO:0000313" key="3">
    <source>
        <dbReference type="Proteomes" id="UP000254072"/>
    </source>
</evidence>
<keyword evidence="1" id="KW-1133">Transmembrane helix</keyword>
<proteinExistence type="predicted"/>
<evidence type="ECO:0000313" key="2">
    <source>
        <dbReference type="EMBL" id="SUB84991.1"/>
    </source>
</evidence>
<accession>A0A379DY53</accession>